<evidence type="ECO:0000256" key="1">
    <source>
        <dbReference type="SAM" id="MobiDB-lite"/>
    </source>
</evidence>
<dbReference type="EMBL" id="NPBY01000074">
    <property type="protein sequence ID" value="PAD72873.1"/>
    <property type="molecule type" value="Genomic_DNA"/>
</dbReference>
<feature type="compositionally biased region" description="Polar residues" evidence="1">
    <location>
        <begin position="86"/>
        <end position="99"/>
    </location>
</feature>
<dbReference type="AlphaFoldDB" id="A0A268EIC2"/>
<gene>
    <name evidence="3" type="ORF">CHH67_21445</name>
</gene>
<dbReference type="Proteomes" id="UP000215596">
    <property type="component" value="Unassembled WGS sequence"/>
</dbReference>
<keyword evidence="2" id="KW-0812">Transmembrane</keyword>
<keyword evidence="2" id="KW-1133">Transmembrane helix</keyword>
<name>A0A268EIC2_9BACL</name>
<feature type="compositionally biased region" description="Basic and acidic residues" evidence="1">
    <location>
        <begin position="123"/>
        <end position="137"/>
    </location>
</feature>
<feature type="region of interest" description="Disordered" evidence="1">
    <location>
        <begin position="154"/>
        <end position="181"/>
    </location>
</feature>
<dbReference type="RefSeq" id="WP_095267423.1">
    <property type="nucleotide sequence ID" value="NZ_NPBY01000074.1"/>
</dbReference>
<comment type="caution">
    <text evidence="3">The sequence shown here is derived from an EMBL/GenBank/DDBJ whole genome shotgun (WGS) entry which is preliminary data.</text>
</comment>
<proteinExistence type="predicted"/>
<evidence type="ECO:0000313" key="4">
    <source>
        <dbReference type="Proteomes" id="UP000215596"/>
    </source>
</evidence>
<accession>A0A268EIC2</accession>
<keyword evidence="2" id="KW-0472">Membrane</keyword>
<feature type="transmembrane region" description="Helical" evidence="2">
    <location>
        <begin position="53"/>
        <end position="72"/>
    </location>
</feature>
<organism evidence="3 4">
    <name type="scientific">Paenibacillus campinasensis</name>
    <dbReference type="NCBI Taxonomy" id="66347"/>
    <lineage>
        <taxon>Bacteria</taxon>
        <taxon>Bacillati</taxon>
        <taxon>Bacillota</taxon>
        <taxon>Bacilli</taxon>
        <taxon>Bacillales</taxon>
        <taxon>Paenibacillaceae</taxon>
        <taxon>Paenibacillus</taxon>
    </lineage>
</organism>
<sequence>MDRLIYERTKIITLIFLLILVPIALKVLIPLLFSDFLNNTSKISQAIKIIIEPGLTIVFVVGAVIIACQLTLNEIKRMTSNLEISSFPDQQRGTASQPEQPDLADTLETWHSQEESSGSSGSVEEHPSSSYQEEDKSVQAILDDSVTRVIREGEYESNSSEHVVKQDPNITRIIHSSVDET</sequence>
<evidence type="ECO:0000313" key="3">
    <source>
        <dbReference type="EMBL" id="PAD72873.1"/>
    </source>
</evidence>
<evidence type="ECO:0000256" key="2">
    <source>
        <dbReference type="SAM" id="Phobius"/>
    </source>
</evidence>
<reference evidence="3 4" key="1">
    <citation type="submission" date="2017-07" db="EMBL/GenBank/DDBJ databases">
        <title>Isolation and whole genome analysis of endospore-forming bacteria from heroin.</title>
        <authorList>
            <person name="Kalinowski J."/>
            <person name="Ahrens B."/>
            <person name="Al-Dilaimi A."/>
            <person name="Winkler A."/>
            <person name="Wibberg D."/>
            <person name="Schleenbecker U."/>
            <person name="Ruckert C."/>
            <person name="Wolfel R."/>
            <person name="Grass G."/>
        </authorList>
    </citation>
    <scope>NUCLEOTIDE SEQUENCE [LARGE SCALE GENOMIC DNA]</scope>
    <source>
        <strain evidence="3 4">7537-G1</strain>
    </source>
</reference>
<feature type="region of interest" description="Disordered" evidence="1">
    <location>
        <begin position="86"/>
        <end position="139"/>
    </location>
</feature>
<feature type="transmembrane region" description="Helical" evidence="2">
    <location>
        <begin position="12"/>
        <end position="33"/>
    </location>
</feature>
<protein>
    <submittedName>
        <fullName evidence="3">Uncharacterized protein</fullName>
    </submittedName>
</protein>